<name>A0AAW3WG15_CLOBE</name>
<dbReference type="Proteomes" id="UP001194098">
    <property type="component" value="Unassembled WGS sequence"/>
</dbReference>
<evidence type="ECO:0000313" key="2">
    <source>
        <dbReference type="Proteomes" id="UP001194098"/>
    </source>
</evidence>
<reference evidence="1" key="1">
    <citation type="submission" date="2020-04" db="EMBL/GenBank/DDBJ databases">
        <authorList>
            <person name="Brown S."/>
        </authorList>
    </citation>
    <scope>NUCLEOTIDE SEQUENCE</scope>
    <source>
        <strain evidence="1">DJ015</strain>
    </source>
</reference>
<dbReference type="EMBL" id="JABAGV010000126">
    <property type="protein sequence ID" value="MBC2477815.1"/>
    <property type="molecule type" value="Genomic_DNA"/>
</dbReference>
<sequence length="200" mass="23764">MKKTNCELFSIGTQTECFNIINVDKMGKMYNLDNYKKAGVWALFAKQKLGENKKWFCLQVGQSKDIAYEIKIDNERINENIVYNREKNYVNQFKQKIFSYSENPSIQEMLYNHINDNYTDFKFTCVSLEENPKIRKEIESYFACKTRAIYWRNGRPYEDGDLLNLNEHFNDSVKVISFAEPDKVKNKKEIDEFLNCFLSL</sequence>
<gene>
    <name evidence="1" type="ORF">HGI39_24640</name>
</gene>
<comment type="caution">
    <text evidence="1">The sequence shown here is derived from an EMBL/GenBank/DDBJ whole genome shotgun (WGS) entry which is preliminary data.</text>
</comment>
<dbReference type="RefSeq" id="WP_171780306.1">
    <property type="nucleotide sequence ID" value="NZ_JABAGV010000126.1"/>
</dbReference>
<protein>
    <submittedName>
        <fullName evidence="1">Uncharacterized protein</fullName>
    </submittedName>
</protein>
<proteinExistence type="predicted"/>
<evidence type="ECO:0000313" key="1">
    <source>
        <dbReference type="EMBL" id="MBC2477815.1"/>
    </source>
</evidence>
<dbReference type="AlphaFoldDB" id="A0AAW3WG15"/>
<accession>A0AAW3WG15</accession>
<reference evidence="1" key="2">
    <citation type="journal article" date="2022" name="Nat. Biotechnol.">
        <title>Carbon-negative production of acetone and isopropanol by gas fermentation at industrial pilot scale.</title>
        <authorList>
            <person name="Liew F.E."/>
            <person name="Nogle R."/>
            <person name="Abdalla T."/>
            <person name="Rasor B.J."/>
            <person name="Canter C."/>
            <person name="Jensen R.O."/>
            <person name="Wang L."/>
            <person name="Strutz J."/>
            <person name="Chirania P."/>
            <person name="De Tissera S."/>
            <person name="Mueller A.P."/>
            <person name="Ruan Z."/>
            <person name="Gao A."/>
            <person name="Tran L."/>
            <person name="Engle N.L."/>
            <person name="Bromley J.C."/>
            <person name="Daniell J."/>
            <person name="Conrado R."/>
            <person name="Tschaplinski T.J."/>
            <person name="Giannone R.J."/>
            <person name="Hettich R.L."/>
            <person name="Karim A.S."/>
            <person name="Simpson S.D."/>
            <person name="Brown S.D."/>
            <person name="Leang C."/>
            <person name="Jewett M.C."/>
            <person name="Kopke M."/>
        </authorList>
    </citation>
    <scope>NUCLEOTIDE SEQUENCE</scope>
    <source>
        <strain evidence="1">DJ015</strain>
    </source>
</reference>
<organism evidence="1 2">
    <name type="scientific">Clostridium beijerinckii</name>
    <name type="common">Clostridium MP</name>
    <dbReference type="NCBI Taxonomy" id="1520"/>
    <lineage>
        <taxon>Bacteria</taxon>
        <taxon>Bacillati</taxon>
        <taxon>Bacillota</taxon>
        <taxon>Clostridia</taxon>
        <taxon>Eubacteriales</taxon>
        <taxon>Clostridiaceae</taxon>
        <taxon>Clostridium</taxon>
    </lineage>
</organism>